<keyword evidence="2" id="KW-1185">Reference proteome</keyword>
<dbReference type="STRING" id="1193182.BN11_2240004"/>
<dbReference type="InterPro" id="IPR019587">
    <property type="entry name" value="Polyketide_cyclase/dehydratase"/>
</dbReference>
<dbReference type="Pfam" id="PF10604">
    <property type="entry name" value="Polyketide_cyc2"/>
    <property type="match status" value="1"/>
</dbReference>
<dbReference type="PANTHER" id="PTHR39683:SF4">
    <property type="entry name" value="COENZYME Q-BINDING PROTEIN COQ10 START DOMAIN-CONTAINING PROTEIN"/>
    <property type="match status" value="1"/>
</dbReference>
<sequence length="148" mass="16296">MADSTESSIIIEADPGAVIDVIADLEAYPEWAGEMKATEILAEDGDGWPDRVRITLDAGVIKDTYTLDYDWDIAEDGTGSVSWTLVEASVLKAMDGTYTLNAIDEGTRVDYELMVDLKIPVLGMLKRKAEKVIIETALKELKKRVESL</sequence>
<proteinExistence type="predicted"/>
<evidence type="ECO:0000313" key="2">
    <source>
        <dbReference type="Proteomes" id="UP000035763"/>
    </source>
</evidence>
<comment type="caution">
    <text evidence="1">The sequence shown here is derived from an EMBL/GenBank/DDBJ whole genome shotgun (WGS) entry which is preliminary data.</text>
</comment>
<name>W6JVI4_9MICO</name>
<dbReference type="InterPro" id="IPR023393">
    <property type="entry name" value="START-like_dom_sf"/>
</dbReference>
<dbReference type="SUPFAM" id="SSF55961">
    <property type="entry name" value="Bet v1-like"/>
    <property type="match status" value="1"/>
</dbReference>
<dbReference type="Proteomes" id="UP000035763">
    <property type="component" value="Unassembled WGS sequence"/>
</dbReference>
<dbReference type="EMBL" id="CAJA01000140">
    <property type="protein sequence ID" value="CCH73007.1"/>
    <property type="molecule type" value="Genomic_DNA"/>
</dbReference>
<reference evidence="1 2" key="1">
    <citation type="journal article" date="2013" name="ISME J.">
        <title>A metabolic model for members of the genus Tetrasphaera involved in enhanced biological phosphorus removal.</title>
        <authorList>
            <person name="Kristiansen R."/>
            <person name="Nguyen H.T.T."/>
            <person name="Saunders A.M."/>
            <person name="Nielsen J.L."/>
            <person name="Wimmer R."/>
            <person name="Le V.Q."/>
            <person name="McIlroy S.J."/>
            <person name="Petrovski S."/>
            <person name="Seviour R.J."/>
            <person name="Calteau A."/>
            <person name="Nielsen K.L."/>
            <person name="Nielsen P.H."/>
        </authorList>
    </citation>
    <scope>NUCLEOTIDE SEQUENCE [LARGE SCALE GENOMIC DNA]</scope>
    <source>
        <strain evidence="1 2">Ben110</strain>
    </source>
</reference>
<dbReference type="Gene3D" id="3.30.530.20">
    <property type="match status" value="1"/>
</dbReference>
<gene>
    <name evidence="1" type="ORF">BN11_2240004</name>
</gene>
<protein>
    <submittedName>
        <fullName evidence="1">Cyclase/dehydrase</fullName>
    </submittedName>
</protein>
<accession>W6JVI4</accession>
<dbReference type="CDD" id="cd07819">
    <property type="entry name" value="SRPBCC_2"/>
    <property type="match status" value="1"/>
</dbReference>
<dbReference type="OrthoDB" id="5243015at2"/>
<dbReference type="RefSeq" id="WP_048698471.1">
    <property type="nucleotide sequence ID" value="NZ_HG764815.1"/>
</dbReference>
<dbReference type="PANTHER" id="PTHR39683">
    <property type="entry name" value="CONSERVED PROTEIN TB16.3"/>
    <property type="match status" value="1"/>
</dbReference>
<organism evidence="1 2">
    <name type="scientific">Nostocoides australiense Ben110</name>
    <dbReference type="NCBI Taxonomy" id="1193182"/>
    <lineage>
        <taxon>Bacteria</taxon>
        <taxon>Bacillati</taxon>
        <taxon>Actinomycetota</taxon>
        <taxon>Actinomycetes</taxon>
        <taxon>Micrococcales</taxon>
        <taxon>Intrasporangiaceae</taxon>
        <taxon>Nostocoides</taxon>
    </lineage>
</organism>
<evidence type="ECO:0000313" key="1">
    <source>
        <dbReference type="EMBL" id="CCH73007.1"/>
    </source>
</evidence>
<dbReference type="AlphaFoldDB" id="W6JVI4"/>